<accession>A0A5D4KI35</accession>
<dbReference type="RefSeq" id="WP_148946133.1">
    <property type="nucleotide sequence ID" value="NZ_JBNILU010000003.1"/>
</dbReference>
<feature type="transmembrane region" description="Helical" evidence="1">
    <location>
        <begin position="36"/>
        <end position="56"/>
    </location>
</feature>
<protein>
    <submittedName>
        <fullName evidence="2">DUF2663 family protein</fullName>
    </submittedName>
</protein>
<keyword evidence="1" id="KW-0472">Membrane</keyword>
<sequence>MNPHILRLNDRTDLATKQMLHNVIDKKQKWDKLKRLHLLLLWSSVFLAFCFLYYFYNKIIDPYSYSFEAVFSAIFSKESHLYVFLFLVGMFGAVKVLYTKREKAEKEYHALRSEIIDRSKDLWKEDSWKKRNEVYELMKKEWDINLYHVSK</sequence>
<keyword evidence="1" id="KW-1133">Transmembrane helix</keyword>
<dbReference type="Pfam" id="PF10864">
    <property type="entry name" value="DUF2663"/>
    <property type="match status" value="1"/>
</dbReference>
<evidence type="ECO:0000256" key="1">
    <source>
        <dbReference type="SAM" id="Phobius"/>
    </source>
</evidence>
<evidence type="ECO:0000313" key="3">
    <source>
        <dbReference type="Proteomes" id="UP000323317"/>
    </source>
</evidence>
<dbReference type="EMBL" id="VTEH01000003">
    <property type="protein sequence ID" value="TYR76425.1"/>
    <property type="molecule type" value="Genomic_DNA"/>
</dbReference>
<dbReference type="InterPro" id="IPR020210">
    <property type="entry name" value="Uncharacterised_YpbF_TM"/>
</dbReference>
<dbReference type="AlphaFoldDB" id="A0A5D4KI35"/>
<gene>
    <name evidence="2" type="ORF">FZC79_05955</name>
</gene>
<dbReference type="Proteomes" id="UP000323317">
    <property type="component" value="Unassembled WGS sequence"/>
</dbReference>
<organism evidence="2 3">
    <name type="scientific">Rossellomorea vietnamensis</name>
    <dbReference type="NCBI Taxonomy" id="218284"/>
    <lineage>
        <taxon>Bacteria</taxon>
        <taxon>Bacillati</taxon>
        <taxon>Bacillota</taxon>
        <taxon>Bacilli</taxon>
        <taxon>Bacillales</taxon>
        <taxon>Bacillaceae</taxon>
        <taxon>Rossellomorea</taxon>
    </lineage>
</organism>
<keyword evidence="1" id="KW-0812">Transmembrane</keyword>
<proteinExistence type="predicted"/>
<reference evidence="2 3" key="1">
    <citation type="submission" date="2019-08" db="EMBL/GenBank/DDBJ databases">
        <title>Bacillus genomes from the desert of Cuatro Cienegas, Coahuila.</title>
        <authorList>
            <person name="Olmedo-Alvarez G."/>
        </authorList>
    </citation>
    <scope>NUCLEOTIDE SEQUENCE [LARGE SCALE GENOMIC DNA]</scope>
    <source>
        <strain evidence="2 3">CH40_1T</strain>
    </source>
</reference>
<feature type="transmembrane region" description="Helical" evidence="1">
    <location>
        <begin position="81"/>
        <end position="98"/>
    </location>
</feature>
<comment type="caution">
    <text evidence="2">The sequence shown here is derived from an EMBL/GenBank/DDBJ whole genome shotgun (WGS) entry which is preliminary data.</text>
</comment>
<evidence type="ECO:0000313" key="2">
    <source>
        <dbReference type="EMBL" id="TYR76425.1"/>
    </source>
</evidence>
<name>A0A5D4KI35_9BACI</name>